<feature type="signal peptide" evidence="1">
    <location>
        <begin position="1"/>
        <end position="21"/>
    </location>
</feature>
<reference evidence="2 3" key="1">
    <citation type="submission" date="2021-04" db="EMBL/GenBank/DDBJ databases">
        <authorList>
            <person name="Bliznina A."/>
        </authorList>
    </citation>
    <scope>NUCLEOTIDE SEQUENCE [LARGE SCALE GENOMIC DNA]</scope>
</reference>
<protein>
    <submittedName>
        <fullName evidence="2">Oidioi.mRNA.OKI2018_I69.chr2.g6671.t1.cds</fullName>
    </submittedName>
</protein>
<organism evidence="2 3">
    <name type="scientific">Oikopleura dioica</name>
    <name type="common">Tunicate</name>
    <dbReference type="NCBI Taxonomy" id="34765"/>
    <lineage>
        <taxon>Eukaryota</taxon>
        <taxon>Metazoa</taxon>
        <taxon>Chordata</taxon>
        <taxon>Tunicata</taxon>
        <taxon>Appendicularia</taxon>
        <taxon>Copelata</taxon>
        <taxon>Oikopleuridae</taxon>
        <taxon>Oikopleura</taxon>
    </lineage>
</organism>
<keyword evidence="3" id="KW-1185">Reference proteome</keyword>
<evidence type="ECO:0000313" key="3">
    <source>
        <dbReference type="Proteomes" id="UP001158576"/>
    </source>
</evidence>
<accession>A0ABN7T7B3</accession>
<evidence type="ECO:0000256" key="1">
    <source>
        <dbReference type="SAM" id="SignalP"/>
    </source>
</evidence>
<feature type="chain" id="PRO_5045433158" evidence="1">
    <location>
        <begin position="22"/>
        <end position="157"/>
    </location>
</feature>
<name>A0ABN7T7B3_OIKDI</name>
<gene>
    <name evidence="2" type="ORF">OKIOD_LOCUS15436</name>
</gene>
<sequence>MNCLLLVVVNILRSSAQLIYADNDKIVAESERALRKCFVYMEQVMDCNPPLRKIGKYKWRMEKNFKNALFHLQNENCRLQEDSSYAPPKRDPLCKPPKPQLSVKLGEICEGLSRDFFAKEIFSGCRRFNAWQDRNNHLLKDILRMRNQCLKRANLPY</sequence>
<dbReference type="EMBL" id="OU015567">
    <property type="protein sequence ID" value="CAG5112455.1"/>
    <property type="molecule type" value="Genomic_DNA"/>
</dbReference>
<proteinExistence type="predicted"/>
<keyword evidence="1" id="KW-0732">Signal</keyword>
<dbReference type="Proteomes" id="UP001158576">
    <property type="component" value="Chromosome 2"/>
</dbReference>
<evidence type="ECO:0000313" key="2">
    <source>
        <dbReference type="EMBL" id="CAG5112455.1"/>
    </source>
</evidence>